<dbReference type="GO" id="GO:0020037">
    <property type="term" value="F:heme binding"/>
    <property type="evidence" value="ECO:0007669"/>
    <property type="project" value="InterPro"/>
</dbReference>
<keyword evidence="4 10" id="KW-0479">Metal-binding</keyword>
<dbReference type="InterPro" id="IPR040333">
    <property type="entry name" value="Catalase_3"/>
</dbReference>
<dbReference type="PROSITE" id="PS00437">
    <property type="entry name" value="CATALASE_1"/>
    <property type="match status" value="1"/>
</dbReference>
<dbReference type="Pfam" id="PF06628">
    <property type="entry name" value="Catalase-rel"/>
    <property type="match status" value="1"/>
</dbReference>
<dbReference type="InterPro" id="IPR002226">
    <property type="entry name" value="Catalase_haem_BS"/>
</dbReference>
<dbReference type="GeneID" id="301193355"/>
<evidence type="ECO:0000256" key="4">
    <source>
        <dbReference type="ARBA" id="ARBA00022723"/>
    </source>
</evidence>
<dbReference type="GO" id="GO:0042542">
    <property type="term" value="P:response to hydrogen peroxide"/>
    <property type="evidence" value="ECO:0007669"/>
    <property type="project" value="TreeGrafter"/>
</dbReference>
<evidence type="ECO:0000256" key="7">
    <source>
        <dbReference type="ARBA" id="ARBA00023324"/>
    </source>
</evidence>
<dbReference type="PANTHER" id="PTHR11465">
    <property type="entry name" value="CATALASE"/>
    <property type="match status" value="1"/>
</dbReference>
<gene>
    <name evidence="14" type="primary">katA</name>
    <name evidence="14" type="ORF">GCA01S_027_00210</name>
</gene>
<evidence type="ECO:0000256" key="10">
    <source>
        <dbReference type="PIRSR" id="PIRSR038928-2"/>
    </source>
</evidence>
<dbReference type="EMBL" id="BAWO01000027">
    <property type="protein sequence ID" value="GAJ39821.1"/>
    <property type="molecule type" value="Genomic_DNA"/>
</dbReference>
<dbReference type="SMART" id="SM01060">
    <property type="entry name" value="Catalase"/>
    <property type="match status" value="1"/>
</dbReference>
<reference evidence="14 15" key="1">
    <citation type="submission" date="2014-04" db="EMBL/GenBank/DDBJ databases">
        <title>Whole genome shotgun sequence of Geobacillus caldoxylosilyticus NBRC 107762.</title>
        <authorList>
            <person name="Hosoyama A."/>
            <person name="Hosoyama Y."/>
            <person name="Katano-Makiyama Y."/>
            <person name="Tsuchikane K."/>
            <person name="Ohji S."/>
            <person name="Ichikawa N."/>
            <person name="Yamazoe A."/>
            <person name="Fujita N."/>
        </authorList>
    </citation>
    <scope>NUCLEOTIDE SEQUENCE [LARGE SCALE GENOMIC DNA]</scope>
    <source>
        <strain evidence="14 15">NBRC 107762</strain>
    </source>
</reference>
<dbReference type="AlphaFoldDB" id="A0A023DFM0"/>
<evidence type="ECO:0000313" key="15">
    <source>
        <dbReference type="Proteomes" id="UP000023561"/>
    </source>
</evidence>
<evidence type="ECO:0000256" key="6">
    <source>
        <dbReference type="ARBA" id="ARBA00023004"/>
    </source>
</evidence>
<feature type="active site" evidence="9">
    <location>
        <position position="128"/>
    </location>
</feature>
<dbReference type="SUPFAM" id="SSF56634">
    <property type="entry name" value="Heme-dependent catalase-like"/>
    <property type="match status" value="1"/>
</dbReference>
<comment type="similarity">
    <text evidence="1 11">Belongs to the catalase family.</text>
</comment>
<feature type="binding site" description="axial binding residue" evidence="10">
    <location>
        <position position="338"/>
    </location>
    <ligand>
        <name>heme</name>
        <dbReference type="ChEBI" id="CHEBI:30413"/>
    </ligand>
    <ligandPart>
        <name>Fe</name>
        <dbReference type="ChEBI" id="CHEBI:18248"/>
    </ligandPart>
</feature>
<organism evidence="14 15">
    <name type="scientific">Parageobacillus caldoxylosilyticus NBRC 107762</name>
    <dbReference type="NCBI Taxonomy" id="1220594"/>
    <lineage>
        <taxon>Bacteria</taxon>
        <taxon>Bacillati</taxon>
        <taxon>Bacillota</taxon>
        <taxon>Bacilli</taxon>
        <taxon>Bacillales</taxon>
        <taxon>Anoxybacillaceae</taxon>
        <taxon>Saccharococcus</taxon>
    </lineage>
</organism>
<dbReference type="PRINTS" id="PR00067">
    <property type="entry name" value="CATALASE"/>
</dbReference>
<evidence type="ECO:0000313" key="14">
    <source>
        <dbReference type="EMBL" id="GAJ39821.1"/>
    </source>
</evidence>
<dbReference type="CDD" id="cd08156">
    <property type="entry name" value="catalase_clade_3"/>
    <property type="match status" value="1"/>
</dbReference>
<feature type="active site" evidence="9">
    <location>
        <position position="55"/>
    </location>
</feature>
<dbReference type="FunFam" id="2.40.180.10:FF:000001">
    <property type="entry name" value="Catalase"/>
    <property type="match status" value="1"/>
</dbReference>
<evidence type="ECO:0000256" key="5">
    <source>
        <dbReference type="ARBA" id="ARBA00023002"/>
    </source>
</evidence>
<accession>A0A023DFM0</accession>
<dbReference type="RefSeq" id="WP_017434727.1">
    <property type="nucleotide sequence ID" value="NZ_BAWO01000027.1"/>
</dbReference>
<keyword evidence="15" id="KW-1185">Reference proteome</keyword>
<protein>
    <recommendedName>
        <fullName evidence="11">Catalase</fullName>
        <ecNumber evidence="11">1.11.1.6</ecNumber>
    </recommendedName>
</protein>
<proteinExistence type="inferred from homology"/>
<dbReference type="GO" id="GO:0042744">
    <property type="term" value="P:hydrogen peroxide catabolic process"/>
    <property type="evidence" value="ECO:0007669"/>
    <property type="project" value="UniProtKB-KW"/>
</dbReference>
<evidence type="ECO:0000256" key="1">
    <source>
        <dbReference type="ARBA" id="ARBA00005329"/>
    </source>
</evidence>
<dbReference type="PIRSF" id="PIRSF038928">
    <property type="entry name" value="Catalase_clade1-3"/>
    <property type="match status" value="1"/>
</dbReference>
<evidence type="ECO:0000256" key="2">
    <source>
        <dbReference type="ARBA" id="ARBA00022559"/>
    </source>
</evidence>
<keyword evidence="5 11" id="KW-0560">Oxidoreductase</keyword>
<feature type="domain" description="Catalase core" evidence="13">
    <location>
        <begin position="8"/>
        <end position="392"/>
    </location>
</feature>
<dbReference type="OrthoDB" id="9760293at2"/>
<dbReference type="GO" id="GO:0005737">
    <property type="term" value="C:cytoplasm"/>
    <property type="evidence" value="ECO:0007669"/>
    <property type="project" value="TreeGrafter"/>
</dbReference>
<evidence type="ECO:0000259" key="13">
    <source>
        <dbReference type="SMART" id="SM01060"/>
    </source>
</evidence>
<dbReference type="InterPro" id="IPR010582">
    <property type="entry name" value="Catalase_immune_responsive"/>
</dbReference>
<sequence>MAEQKKLTTSWGAPVGDNQNSITAGSPGPTLIQDVHLLEKLAHFNRERIPERVVHAKGAGAHGYFEVTNDMSKYTKAKVFNGVGKRTPVFVRFSTVAGELGSADTVRDPRGFAVKFYTEEGNYDIVGNNTPIFFIRDAIKFPDFIHTQKRDPRTHLKNPTAMWDFWSLSPESLHQVTYLFGDRGIPLTYRHMNGYGSHTFKWVNKDGEAVWVKYHFKTNQGVKNMDPELAAKIAGENPDYHTEDLFNAIENGDYPSWTLYVQIMPLEDAKTYRFNPFDVTKVWSHKDYPLIEVGRMVLNRNPENYFAEVEQATFSPGNLVPGVEPSPDKMLQARLFAYADAHRYRVGVNHNLLPINRPRVEVNNYQRDGFMRFDNNGGGSVYYEPNSFGGPTEVPEHKTTPFPVSGLAESVPYDDDDHYTQAGDLYRLMSEEEKARLVKNIVESMKQVTKEEIKLRQIRHFYKADPDYGRRVAEGLGLQVPDDVTTKA</sequence>
<keyword evidence="7 11" id="KW-0376">Hydrogen peroxide</keyword>
<dbReference type="GO" id="GO:0004096">
    <property type="term" value="F:catalase activity"/>
    <property type="evidence" value="ECO:0007669"/>
    <property type="project" value="UniProtKB-EC"/>
</dbReference>
<dbReference type="GO" id="GO:0046872">
    <property type="term" value="F:metal ion binding"/>
    <property type="evidence" value="ECO:0007669"/>
    <property type="project" value="UniProtKB-KW"/>
</dbReference>
<dbReference type="InterPro" id="IPR020835">
    <property type="entry name" value="Catalase_sf"/>
</dbReference>
<dbReference type="Gene3D" id="2.40.180.10">
    <property type="entry name" value="Catalase core domain"/>
    <property type="match status" value="1"/>
</dbReference>
<dbReference type="InterPro" id="IPR024711">
    <property type="entry name" value="Catalase_clade1/3"/>
</dbReference>
<comment type="caution">
    <text evidence="14">The sequence shown here is derived from an EMBL/GenBank/DDBJ whole genome shotgun (WGS) entry which is preliminary data.</text>
</comment>
<evidence type="ECO:0000256" key="11">
    <source>
        <dbReference type="RuleBase" id="RU000498"/>
    </source>
</evidence>
<dbReference type="InterPro" id="IPR018028">
    <property type="entry name" value="Catalase"/>
</dbReference>
<dbReference type="InterPro" id="IPR024708">
    <property type="entry name" value="Catalase_AS"/>
</dbReference>
<dbReference type="PROSITE" id="PS00438">
    <property type="entry name" value="CATALASE_2"/>
    <property type="match status" value="1"/>
</dbReference>
<evidence type="ECO:0000256" key="8">
    <source>
        <dbReference type="ARBA" id="ARBA00049254"/>
    </source>
</evidence>
<feature type="compositionally biased region" description="Polar residues" evidence="12">
    <location>
        <begin position="7"/>
        <end position="24"/>
    </location>
</feature>
<dbReference type="EC" id="1.11.1.6" evidence="11"/>
<evidence type="ECO:0000256" key="9">
    <source>
        <dbReference type="PIRSR" id="PIRSR038928-1"/>
    </source>
</evidence>
<feature type="region of interest" description="Disordered" evidence="12">
    <location>
        <begin position="1"/>
        <end position="26"/>
    </location>
</feature>
<dbReference type="PANTHER" id="PTHR11465:SF9">
    <property type="entry name" value="CATALASE"/>
    <property type="match status" value="1"/>
</dbReference>
<name>A0A023DFM0_9BACL</name>
<keyword evidence="2 11" id="KW-0575">Peroxidase</keyword>
<comment type="catalytic activity">
    <reaction evidence="8 11">
        <text>2 H2O2 = O2 + 2 H2O</text>
        <dbReference type="Rhea" id="RHEA:20309"/>
        <dbReference type="ChEBI" id="CHEBI:15377"/>
        <dbReference type="ChEBI" id="CHEBI:15379"/>
        <dbReference type="ChEBI" id="CHEBI:16240"/>
        <dbReference type="EC" id="1.11.1.6"/>
    </reaction>
</comment>
<keyword evidence="3 10" id="KW-0349">Heme</keyword>
<keyword evidence="6 10" id="KW-0408">Iron</keyword>
<evidence type="ECO:0000256" key="12">
    <source>
        <dbReference type="SAM" id="MobiDB-lite"/>
    </source>
</evidence>
<dbReference type="Proteomes" id="UP000023561">
    <property type="component" value="Unassembled WGS sequence"/>
</dbReference>
<dbReference type="InterPro" id="IPR011614">
    <property type="entry name" value="Catalase_core"/>
</dbReference>
<dbReference type="Pfam" id="PF00199">
    <property type="entry name" value="Catalase"/>
    <property type="match status" value="1"/>
</dbReference>
<comment type="cofactor">
    <cofactor evidence="10">
        <name>heme</name>
        <dbReference type="ChEBI" id="CHEBI:30413"/>
    </cofactor>
</comment>
<evidence type="ECO:0000256" key="3">
    <source>
        <dbReference type="ARBA" id="ARBA00022617"/>
    </source>
</evidence>
<dbReference type="PROSITE" id="PS51402">
    <property type="entry name" value="CATALASE_3"/>
    <property type="match status" value="1"/>
</dbReference>